<dbReference type="SUPFAM" id="SSF56935">
    <property type="entry name" value="Porins"/>
    <property type="match status" value="1"/>
</dbReference>
<keyword evidence="4 8" id="KW-0812">Transmembrane</keyword>
<comment type="caution">
    <text evidence="10">The sequence shown here is derived from an EMBL/GenBank/DDBJ whole genome shotgun (WGS) entry which is preliminary data.</text>
</comment>
<keyword evidence="6 8" id="KW-0472">Membrane</keyword>
<evidence type="ECO:0000313" key="10">
    <source>
        <dbReference type="EMBL" id="TFV41662.1"/>
    </source>
</evidence>
<keyword evidence="10" id="KW-0675">Receptor</keyword>
<feature type="domain" description="TonB-dependent receptor-like beta-barrel" evidence="9">
    <location>
        <begin position="10"/>
        <end position="228"/>
    </location>
</feature>
<evidence type="ECO:0000256" key="8">
    <source>
        <dbReference type="PROSITE-ProRule" id="PRU01360"/>
    </source>
</evidence>
<dbReference type="InterPro" id="IPR036942">
    <property type="entry name" value="Beta-barrel_TonB_sf"/>
</dbReference>
<name>A0A4Y9LIV1_9BRAD</name>
<dbReference type="AlphaFoldDB" id="A0A4Y9LIV1"/>
<comment type="subcellular location">
    <subcellularLocation>
        <location evidence="1 8">Cell outer membrane</location>
        <topology evidence="1 8">Multi-pass membrane protein</topology>
    </subcellularLocation>
</comment>
<dbReference type="PANTHER" id="PTHR32552">
    <property type="entry name" value="FERRICHROME IRON RECEPTOR-RELATED"/>
    <property type="match status" value="1"/>
</dbReference>
<proteinExistence type="inferred from homology"/>
<evidence type="ECO:0000256" key="6">
    <source>
        <dbReference type="ARBA" id="ARBA00023136"/>
    </source>
</evidence>
<keyword evidence="11" id="KW-1185">Reference proteome</keyword>
<reference evidence="10 11" key="1">
    <citation type="submission" date="2019-03" db="EMBL/GenBank/DDBJ databases">
        <title>Bradyrhizobium strains diversity isolated from Chamaecrista fasciculata.</title>
        <authorList>
            <person name="Urquiaga M.C.O."/>
            <person name="Hungria M."/>
            <person name="Delamuta J.R.M."/>
        </authorList>
    </citation>
    <scope>NUCLEOTIDE SEQUENCE [LARGE SCALE GENOMIC DNA]</scope>
    <source>
        <strain evidence="10 11">CNPSo 3424</strain>
    </source>
</reference>
<dbReference type="EMBL" id="SPQU01000002">
    <property type="protein sequence ID" value="TFV41662.1"/>
    <property type="molecule type" value="Genomic_DNA"/>
</dbReference>
<evidence type="ECO:0000259" key="9">
    <source>
        <dbReference type="Pfam" id="PF00593"/>
    </source>
</evidence>
<evidence type="ECO:0000256" key="4">
    <source>
        <dbReference type="ARBA" id="ARBA00022692"/>
    </source>
</evidence>
<gene>
    <name evidence="10" type="ORF">E4K66_04900</name>
</gene>
<evidence type="ECO:0000313" key="11">
    <source>
        <dbReference type="Proteomes" id="UP000298225"/>
    </source>
</evidence>
<dbReference type="GO" id="GO:0015344">
    <property type="term" value="F:siderophore uptake transmembrane transporter activity"/>
    <property type="evidence" value="ECO:0007669"/>
    <property type="project" value="TreeGrafter"/>
</dbReference>
<comment type="similarity">
    <text evidence="8">Belongs to the TonB-dependent receptor family.</text>
</comment>
<dbReference type="PANTHER" id="PTHR32552:SF84">
    <property type="entry name" value="TONB-DEPENDENT RECEPTOR-RELATED"/>
    <property type="match status" value="1"/>
</dbReference>
<evidence type="ECO:0000256" key="5">
    <source>
        <dbReference type="ARBA" id="ARBA00023077"/>
    </source>
</evidence>
<dbReference type="InterPro" id="IPR039426">
    <property type="entry name" value="TonB-dep_rcpt-like"/>
</dbReference>
<dbReference type="Gene3D" id="2.40.170.20">
    <property type="entry name" value="TonB-dependent receptor, beta-barrel domain"/>
    <property type="match status" value="1"/>
</dbReference>
<evidence type="ECO:0000256" key="2">
    <source>
        <dbReference type="ARBA" id="ARBA00022448"/>
    </source>
</evidence>
<keyword evidence="2 8" id="KW-0813">Transport</keyword>
<sequence length="261" mass="29177">MEKAGFPYTKDWAPVTGRIGYTWEAVPGLTFFSQYATGADVSANNIFLLTPTQPLDLTTARTYETGVKHLFWDNRAEWSFSAYDIVRKNVYAAAGGQALNIAGRQESKGVELAASLRPIEPLRLWGNIAYVDARYADYNFVGGSFTGNTPPNVPRIVANAGASWRFFTPWPVELGITGRHVGDRYNTDANVVTMKAYTVADVYAFVDIPKTVFNAVDQARLTFRVRNITDKRYAIWGDPFYPDQILLGAPRTYELSAAFKW</sequence>
<evidence type="ECO:0000256" key="7">
    <source>
        <dbReference type="ARBA" id="ARBA00023237"/>
    </source>
</evidence>
<dbReference type="Proteomes" id="UP000298225">
    <property type="component" value="Unassembled WGS sequence"/>
</dbReference>
<evidence type="ECO:0000256" key="1">
    <source>
        <dbReference type="ARBA" id="ARBA00004571"/>
    </source>
</evidence>
<dbReference type="InterPro" id="IPR000531">
    <property type="entry name" value="Beta-barrel_TonB"/>
</dbReference>
<accession>A0A4Y9LIV1</accession>
<keyword evidence="7 8" id="KW-0998">Cell outer membrane</keyword>
<organism evidence="10 11">
    <name type="scientific">Bradyrhizobium frederickii</name>
    <dbReference type="NCBI Taxonomy" id="2560054"/>
    <lineage>
        <taxon>Bacteria</taxon>
        <taxon>Pseudomonadati</taxon>
        <taxon>Pseudomonadota</taxon>
        <taxon>Alphaproteobacteria</taxon>
        <taxon>Hyphomicrobiales</taxon>
        <taxon>Nitrobacteraceae</taxon>
        <taxon>Bradyrhizobium</taxon>
    </lineage>
</organism>
<evidence type="ECO:0000256" key="3">
    <source>
        <dbReference type="ARBA" id="ARBA00022452"/>
    </source>
</evidence>
<keyword evidence="3 8" id="KW-1134">Transmembrane beta strand</keyword>
<dbReference type="GO" id="GO:0009279">
    <property type="term" value="C:cell outer membrane"/>
    <property type="evidence" value="ECO:0007669"/>
    <property type="project" value="UniProtKB-SubCell"/>
</dbReference>
<dbReference type="PROSITE" id="PS52016">
    <property type="entry name" value="TONB_DEPENDENT_REC_3"/>
    <property type="match status" value="1"/>
</dbReference>
<dbReference type="OrthoDB" id="9760333at2"/>
<protein>
    <submittedName>
        <fullName evidence="10">TonB-dependent receptor</fullName>
    </submittedName>
</protein>
<dbReference type="Pfam" id="PF00593">
    <property type="entry name" value="TonB_dep_Rec_b-barrel"/>
    <property type="match status" value="1"/>
</dbReference>
<keyword evidence="5" id="KW-0798">TonB box</keyword>